<dbReference type="STRING" id="593750.Metfor_0284"/>
<dbReference type="RefSeq" id="WP_015284328.1">
    <property type="nucleotide sequence ID" value="NC_019943.1"/>
</dbReference>
<keyword evidence="2" id="KW-1185">Reference proteome</keyword>
<dbReference type="Proteomes" id="UP000010824">
    <property type="component" value="Chromosome"/>
</dbReference>
<dbReference type="InParanoid" id="L0HE45"/>
<dbReference type="GeneID" id="14308957"/>
<evidence type="ECO:0000313" key="1">
    <source>
        <dbReference type="EMBL" id="AGB01364.1"/>
    </source>
</evidence>
<reference evidence="2" key="1">
    <citation type="submission" date="2011-12" db="EMBL/GenBank/DDBJ databases">
        <title>Complete sequence of Methanoregula formicicum SMSP.</title>
        <authorList>
            <person name="Lucas S."/>
            <person name="Han J."/>
            <person name="Lapidus A."/>
            <person name="Cheng J.-F."/>
            <person name="Goodwin L."/>
            <person name="Pitluck S."/>
            <person name="Peters L."/>
            <person name="Ovchinnikova G."/>
            <person name="Teshima H."/>
            <person name="Detter J.C."/>
            <person name="Han C."/>
            <person name="Tapia R."/>
            <person name="Land M."/>
            <person name="Hauser L."/>
            <person name="Kyrpides N."/>
            <person name="Ivanova N."/>
            <person name="Pagani I."/>
            <person name="Imachi H."/>
            <person name="Tamaki H."/>
            <person name="Sekiguchi Y."/>
            <person name="Kamagata Y."/>
            <person name="Cadillo-Quiroz H."/>
            <person name="Zinder S."/>
            <person name="Liu W.-T."/>
            <person name="Woyke T."/>
        </authorList>
    </citation>
    <scope>NUCLEOTIDE SEQUENCE [LARGE SCALE GENOMIC DNA]</scope>
    <source>
        <strain evidence="2">DSM 22288 / NBRC 105244 / SMSP</strain>
    </source>
</reference>
<keyword evidence="1" id="KW-0328">Glycosyltransferase</keyword>
<accession>L0HE45</accession>
<protein>
    <submittedName>
        <fullName evidence="1">Putative amidophosphoribosyltransferase</fullName>
    </submittedName>
</protein>
<organism evidence="1 2">
    <name type="scientific">Methanoregula formicica (strain DSM 22288 / NBRC 105244 / SMSP)</name>
    <dbReference type="NCBI Taxonomy" id="593750"/>
    <lineage>
        <taxon>Archaea</taxon>
        <taxon>Methanobacteriati</taxon>
        <taxon>Methanobacteriota</taxon>
        <taxon>Stenosarchaea group</taxon>
        <taxon>Methanomicrobia</taxon>
        <taxon>Methanomicrobiales</taxon>
        <taxon>Methanoregulaceae</taxon>
        <taxon>Methanoregula</taxon>
    </lineage>
</organism>
<proteinExistence type="predicted"/>
<keyword evidence="1" id="KW-0808">Transferase</keyword>
<dbReference type="PANTHER" id="PTHR47505">
    <property type="entry name" value="DNA UTILIZATION PROTEIN YHGH"/>
    <property type="match status" value="1"/>
</dbReference>
<dbReference type="SUPFAM" id="SSF53271">
    <property type="entry name" value="PRTase-like"/>
    <property type="match status" value="1"/>
</dbReference>
<evidence type="ECO:0000313" key="2">
    <source>
        <dbReference type="Proteomes" id="UP000010824"/>
    </source>
</evidence>
<sequence>MCQVFTRSDGTELEILHPPYCEICGNPIPDSFALSHPYCGACKDCSDKLHPIVQVRAFGKYYYEDEKPDDVLSNEIRRFKRDKRLAPLLLECMYYAIDVQYPDLQELDVVIPVMRGTQDGGYNQSGLLAQGIAAHYGKPFVDVLYKQQPYRSMHDIHDHREKEAEIAGKIGCNYVFESDESVLLIDDTCIDMVTKRECARVLKANGASTIKSLVIGRMVNRRHMETLRRYND</sequence>
<name>L0HE45_METFS</name>
<dbReference type="InterPro" id="IPR029057">
    <property type="entry name" value="PRTase-like"/>
</dbReference>
<dbReference type="AlphaFoldDB" id="L0HE45"/>
<dbReference type="HOGENOM" id="CLU_1248299_0_0_2"/>
<dbReference type="eggNOG" id="arCOG00028">
    <property type="taxonomic scope" value="Archaea"/>
</dbReference>
<dbReference type="KEGG" id="mfo:Metfor_0284"/>
<dbReference type="GO" id="GO:0016757">
    <property type="term" value="F:glycosyltransferase activity"/>
    <property type="evidence" value="ECO:0007669"/>
    <property type="project" value="UniProtKB-KW"/>
</dbReference>
<gene>
    <name evidence="1" type="ordered locus">Metfor_0284</name>
</gene>
<dbReference type="PANTHER" id="PTHR47505:SF1">
    <property type="entry name" value="DNA UTILIZATION PROTEIN YHGH"/>
    <property type="match status" value="1"/>
</dbReference>
<dbReference type="InterPro" id="IPR051910">
    <property type="entry name" value="ComF/GntX_DNA_util-trans"/>
</dbReference>
<reference evidence="1 2" key="2">
    <citation type="journal article" date="2014" name="Genome Announc.">
        <title>Complete Genome Sequence of Methanoregula formicica SMSPT, a Mesophilic Hydrogenotrophic Methanogen Isolated from a Methanogenic Upflow Anaerobic Sludge Blanket Reactor.</title>
        <authorList>
            <person name="Yamamoto K."/>
            <person name="Tamaki H."/>
            <person name="Cadillo-Quiroz H."/>
            <person name="Imachi H."/>
            <person name="Kyrpides N."/>
            <person name="Woyke T."/>
            <person name="Goodwin L."/>
            <person name="Zinder S.H."/>
            <person name="Kamagata Y."/>
            <person name="Liu W.T."/>
        </authorList>
    </citation>
    <scope>NUCLEOTIDE SEQUENCE [LARGE SCALE GENOMIC DNA]</scope>
    <source>
        <strain evidence="2">DSM 22288 / NBRC 105244 / SMSP</strain>
    </source>
</reference>
<dbReference type="OrthoDB" id="106164at2157"/>
<dbReference type="Gene3D" id="3.40.50.2020">
    <property type="match status" value="1"/>
</dbReference>
<dbReference type="EMBL" id="CP003167">
    <property type="protein sequence ID" value="AGB01364.1"/>
    <property type="molecule type" value="Genomic_DNA"/>
</dbReference>